<dbReference type="Proteomes" id="UP001162501">
    <property type="component" value="Chromosome 28"/>
</dbReference>
<proteinExistence type="predicted"/>
<evidence type="ECO:0000313" key="1">
    <source>
        <dbReference type="EMBL" id="CAN0405403.1"/>
    </source>
</evidence>
<evidence type="ECO:0000313" key="2">
    <source>
        <dbReference type="Proteomes" id="UP001162501"/>
    </source>
</evidence>
<gene>
    <name evidence="1" type="ORF">MRATA1EN22A_LOCUS17852</name>
</gene>
<dbReference type="EMBL" id="OX596112">
    <property type="protein sequence ID" value="CAN0405403.1"/>
    <property type="molecule type" value="Genomic_DNA"/>
</dbReference>
<organism evidence="1 2">
    <name type="scientific">Rangifer tarandus platyrhynchus</name>
    <name type="common">Svalbard reindeer</name>
    <dbReference type="NCBI Taxonomy" id="3082113"/>
    <lineage>
        <taxon>Eukaryota</taxon>
        <taxon>Metazoa</taxon>
        <taxon>Chordata</taxon>
        <taxon>Craniata</taxon>
        <taxon>Vertebrata</taxon>
        <taxon>Euteleostomi</taxon>
        <taxon>Mammalia</taxon>
        <taxon>Eutheria</taxon>
        <taxon>Laurasiatheria</taxon>
        <taxon>Artiodactyla</taxon>
        <taxon>Ruminantia</taxon>
        <taxon>Pecora</taxon>
        <taxon>Cervidae</taxon>
        <taxon>Odocoileinae</taxon>
        <taxon>Rangifer</taxon>
    </lineage>
</organism>
<reference evidence="1" key="1">
    <citation type="submission" date="2023-05" db="EMBL/GenBank/DDBJ databases">
        <authorList>
            <consortium name="ELIXIR-Norway"/>
        </authorList>
    </citation>
    <scope>NUCLEOTIDE SEQUENCE</scope>
</reference>
<reference evidence="1" key="2">
    <citation type="submission" date="2025-03" db="EMBL/GenBank/DDBJ databases">
        <authorList>
            <consortium name="ELIXIR-Norway"/>
            <consortium name="Elixir Norway"/>
        </authorList>
    </citation>
    <scope>NUCLEOTIDE SEQUENCE</scope>
</reference>
<protein>
    <submittedName>
        <fullName evidence="1">Uncharacterized protein</fullName>
    </submittedName>
</protein>
<sequence length="156" mass="16835">MLHRASNITGQTGPPRGSAFPSCRRRPGSEARASLVSPREPPEAPAATAVSRQGGHELRRPEPPASRKQTNNPISAIHKCVNTSAWKPICQRLTYDFEALTKAVERRCPVVVGFRSGSGHSTCVSFELWFLERGMFAQLAARAAPGPSGLVEGSFL</sequence>
<accession>A0AC59ZG88</accession>
<name>A0AC59ZG88_RANTA</name>